<dbReference type="OMA" id="NIGECEY"/>
<dbReference type="InParanoid" id="A0A7N2MYI5"/>
<evidence type="ECO:0000313" key="3">
    <source>
        <dbReference type="Proteomes" id="UP000594261"/>
    </source>
</evidence>
<organism evidence="2 3">
    <name type="scientific">Quercus lobata</name>
    <name type="common">Valley oak</name>
    <dbReference type="NCBI Taxonomy" id="97700"/>
    <lineage>
        <taxon>Eukaryota</taxon>
        <taxon>Viridiplantae</taxon>
        <taxon>Streptophyta</taxon>
        <taxon>Embryophyta</taxon>
        <taxon>Tracheophyta</taxon>
        <taxon>Spermatophyta</taxon>
        <taxon>Magnoliopsida</taxon>
        <taxon>eudicotyledons</taxon>
        <taxon>Gunneridae</taxon>
        <taxon>Pentapetalae</taxon>
        <taxon>rosids</taxon>
        <taxon>fabids</taxon>
        <taxon>Fagales</taxon>
        <taxon>Fagaceae</taxon>
        <taxon>Quercus</taxon>
    </lineage>
</organism>
<dbReference type="PANTHER" id="PTHR31373:SF17">
    <property type="entry name" value="OS06G0652100 PROTEIN"/>
    <property type="match status" value="1"/>
</dbReference>
<name>A0A7N2MYI5_QUELO</name>
<dbReference type="InterPro" id="IPR011205">
    <property type="entry name" value="UCP015417_vWA"/>
</dbReference>
<proteinExistence type="predicted"/>
<reference evidence="2" key="2">
    <citation type="submission" date="2021-01" db="UniProtKB">
        <authorList>
            <consortium name="EnsemblPlants"/>
        </authorList>
    </citation>
    <scope>IDENTIFICATION</scope>
</reference>
<reference evidence="2 3" key="1">
    <citation type="journal article" date="2016" name="G3 (Bethesda)">
        <title>First Draft Assembly and Annotation of the Genome of a California Endemic Oak Quercus lobata Nee (Fagaceae).</title>
        <authorList>
            <person name="Sork V.L."/>
            <person name="Fitz-Gibbon S.T."/>
            <person name="Puiu D."/>
            <person name="Crepeau M."/>
            <person name="Gugger P.F."/>
            <person name="Sherman R."/>
            <person name="Stevens K."/>
            <person name="Langley C.H."/>
            <person name="Pellegrini M."/>
            <person name="Salzberg S.L."/>
        </authorList>
    </citation>
    <scope>NUCLEOTIDE SEQUENCE [LARGE SCALE GENOMIC DNA]</scope>
    <source>
        <strain evidence="2 3">cv. SW786</strain>
    </source>
</reference>
<feature type="domain" description="DUF7788" evidence="1">
    <location>
        <begin position="8"/>
        <end position="135"/>
    </location>
</feature>
<evidence type="ECO:0000259" key="1">
    <source>
        <dbReference type="Pfam" id="PF25043"/>
    </source>
</evidence>
<protein>
    <recommendedName>
        <fullName evidence="1">DUF7788 domain-containing protein</fullName>
    </recommendedName>
</protein>
<dbReference type="Pfam" id="PF25043">
    <property type="entry name" value="DUF7788"/>
    <property type="match status" value="1"/>
</dbReference>
<dbReference type="AlphaFoldDB" id="A0A7N2MYI5"/>
<dbReference type="Proteomes" id="UP000594261">
    <property type="component" value="Chromosome 11"/>
</dbReference>
<keyword evidence="3" id="KW-1185">Reference proteome</keyword>
<dbReference type="EMBL" id="LRBV02000011">
    <property type="status" value="NOT_ANNOTATED_CDS"/>
    <property type="molecule type" value="Genomic_DNA"/>
</dbReference>
<dbReference type="InterPro" id="IPR056690">
    <property type="entry name" value="DUF7788"/>
</dbReference>
<dbReference type="PANTHER" id="PTHR31373">
    <property type="entry name" value="OS06G0652100 PROTEIN"/>
    <property type="match status" value="1"/>
</dbReference>
<evidence type="ECO:0000313" key="2">
    <source>
        <dbReference type="EnsemblPlants" id="QL11p032033:mrna:CDS:1"/>
    </source>
</evidence>
<sequence length="202" mass="24091">MRDTFLEEIAVTMGLFISELSDYPWKGKVFTFSEYPKFCKIEGDGLQSKAKFIRQMDCEKRLNFIKIYDQIRQIGIAEKVRKENMVKNIFVFTDSDFEGAFMYQWVLDYKEAWKSYRPKWYNSVPQIVFWNLKGPIGCPMEIGTERPYRFIDVTRAFKKFDEFVLEGRWGGNIGECEYDEFCYDVMKSDISREEFKNLVISI</sequence>
<dbReference type="EnsemblPlants" id="QL11p032033:mrna">
    <property type="protein sequence ID" value="QL11p032033:mrna:CDS:1"/>
    <property type="gene ID" value="QL11p032033"/>
</dbReference>
<dbReference type="Gramene" id="QL11p032033:mrna">
    <property type="protein sequence ID" value="QL11p032033:mrna:CDS:1"/>
    <property type="gene ID" value="QL11p032033"/>
</dbReference>
<accession>A0A7N2MYI5</accession>